<keyword evidence="3 10" id="KW-1003">Cell membrane</keyword>
<dbReference type="GO" id="GO:0009236">
    <property type="term" value="P:cobalamin biosynthetic process"/>
    <property type="evidence" value="ECO:0007669"/>
    <property type="project" value="UniProtKB-UniRule"/>
</dbReference>
<dbReference type="AlphaFoldDB" id="A0A1M5SCA8"/>
<evidence type="ECO:0000256" key="1">
    <source>
        <dbReference type="ARBA" id="ARBA00022426"/>
    </source>
</evidence>
<evidence type="ECO:0000256" key="6">
    <source>
        <dbReference type="ARBA" id="ARBA00022989"/>
    </source>
</evidence>
<dbReference type="PANTHER" id="PTHR38662:SF1">
    <property type="entry name" value="COBALT TRANSPORT PROTEIN CBIN"/>
    <property type="match status" value="1"/>
</dbReference>
<evidence type="ECO:0000313" key="11">
    <source>
        <dbReference type="EMBL" id="SHH36080.1"/>
    </source>
</evidence>
<accession>A0A1M5SCA8</accession>
<keyword evidence="8 10" id="KW-0472">Membrane</keyword>
<feature type="transmembrane region" description="Helical" evidence="10">
    <location>
        <begin position="65"/>
        <end position="85"/>
    </location>
</feature>
<proteinExistence type="inferred from homology"/>
<keyword evidence="7 10" id="KW-0406">Ion transport</keyword>
<gene>
    <name evidence="10" type="primary">cbiN</name>
    <name evidence="11" type="ORF">SAMN02745135_00538</name>
</gene>
<sequence>MMFKRNLLIIFIVIILAIIPLVVKKDAEFGGADGLAEEYINTLDPDYEPWFNSIWEPPSGEIESLLFALQAAIGSGFIFYFFGYYMGKRRRMAD</sequence>
<comment type="similarity">
    <text evidence="10">Belongs to the CbiN family.</text>
</comment>
<evidence type="ECO:0000256" key="7">
    <source>
        <dbReference type="ARBA" id="ARBA00023065"/>
    </source>
</evidence>
<evidence type="ECO:0000256" key="3">
    <source>
        <dbReference type="ARBA" id="ARBA00022475"/>
    </source>
</evidence>
<dbReference type="HAMAP" id="MF_00330">
    <property type="entry name" value="CbiN"/>
    <property type="match status" value="1"/>
</dbReference>
<evidence type="ECO:0000256" key="5">
    <source>
        <dbReference type="ARBA" id="ARBA00022692"/>
    </source>
</evidence>
<dbReference type="EMBL" id="FQXO01000011">
    <property type="protein sequence ID" value="SHH36080.1"/>
    <property type="molecule type" value="Genomic_DNA"/>
</dbReference>
<organism evidence="11 12">
    <name type="scientific">Caloranaerobacter azorensis DSM 13643</name>
    <dbReference type="NCBI Taxonomy" id="1121264"/>
    <lineage>
        <taxon>Bacteria</taxon>
        <taxon>Bacillati</taxon>
        <taxon>Bacillota</taxon>
        <taxon>Tissierellia</taxon>
        <taxon>Tissierellales</taxon>
        <taxon>Thermohalobacteraceae</taxon>
        <taxon>Caloranaerobacter</taxon>
    </lineage>
</organism>
<dbReference type="UniPathway" id="UPA00148"/>
<comment type="pathway">
    <text evidence="10">Cofactor biosynthesis; adenosylcobalamin biosynthesis.</text>
</comment>
<keyword evidence="5 10" id="KW-0812">Transmembrane</keyword>
<keyword evidence="2 10" id="KW-0813">Transport</keyword>
<reference evidence="12" key="1">
    <citation type="submission" date="2016-11" db="EMBL/GenBank/DDBJ databases">
        <authorList>
            <person name="Varghese N."/>
            <person name="Submissions S."/>
        </authorList>
    </citation>
    <scope>NUCLEOTIDE SEQUENCE [LARGE SCALE GENOMIC DNA]</scope>
    <source>
        <strain evidence="12">DSM 13643</strain>
    </source>
</reference>
<dbReference type="Proteomes" id="UP000183967">
    <property type="component" value="Unassembled WGS sequence"/>
</dbReference>
<keyword evidence="6 10" id="KW-1133">Transmembrane helix</keyword>
<keyword evidence="4 10" id="KW-0169">Cobalamin biosynthesis</keyword>
<dbReference type="GO" id="GO:0015087">
    <property type="term" value="F:cobalt ion transmembrane transporter activity"/>
    <property type="evidence" value="ECO:0007669"/>
    <property type="project" value="UniProtKB-UniRule"/>
</dbReference>
<comment type="subunit">
    <text evidence="10">Forms an energy-coupling factor (ECF) transporter complex composed of an ATP-binding protein (A component, CbiO), a transmembrane protein (T component, CbiQ) and 2 possible substrate-capture proteins (S components, CbiM and CbiN) of unknown stoichimetry.</text>
</comment>
<dbReference type="Pfam" id="PF02553">
    <property type="entry name" value="CbiN"/>
    <property type="match status" value="1"/>
</dbReference>
<evidence type="ECO:0000256" key="8">
    <source>
        <dbReference type="ARBA" id="ARBA00023136"/>
    </source>
</evidence>
<comment type="caution">
    <text evidence="10">Lacks conserved residue(s) required for the propagation of feature annotation.</text>
</comment>
<evidence type="ECO:0000256" key="10">
    <source>
        <dbReference type="HAMAP-Rule" id="MF_00330"/>
    </source>
</evidence>
<dbReference type="NCBIfam" id="NF002780">
    <property type="entry name" value="PRK02898.1"/>
    <property type="match status" value="1"/>
</dbReference>
<dbReference type="GO" id="GO:0005886">
    <property type="term" value="C:plasma membrane"/>
    <property type="evidence" value="ECO:0007669"/>
    <property type="project" value="UniProtKB-SubCell"/>
</dbReference>
<keyword evidence="12" id="KW-1185">Reference proteome</keyword>
<comment type="function">
    <text evidence="10">Part of the energy-coupling factor (ECF) transporter complex CbiMNOQ involved in cobalt import.</text>
</comment>
<evidence type="ECO:0000256" key="4">
    <source>
        <dbReference type="ARBA" id="ARBA00022573"/>
    </source>
</evidence>
<keyword evidence="1 10" id="KW-0171">Cobalt transport</keyword>
<dbReference type="InterPro" id="IPR003705">
    <property type="entry name" value="CbiN"/>
</dbReference>
<name>A0A1M5SCA8_9FIRM</name>
<comment type="subcellular location">
    <subcellularLocation>
        <location evidence="10">Cell membrane</location>
        <topology evidence="10">Multi-pass membrane protein</topology>
    </subcellularLocation>
</comment>
<dbReference type="NCBIfam" id="TIGR01165">
    <property type="entry name" value="cbiN"/>
    <property type="match status" value="1"/>
</dbReference>
<evidence type="ECO:0000256" key="2">
    <source>
        <dbReference type="ARBA" id="ARBA00022448"/>
    </source>
</evidence>
<protein>
    <recommendedName>
        <fullName evidence="10">Cobalt transport protein CbiN</fullName>
    </recommendedName>
    <alternativeName>
        <fullName evidence="10">Energy-coupling factor transporter probable substrate-capture protein CbiN</fullName>
        <shortName evidence="10">ECF transporter S component CbiN</shortName>
    </alternativeName>
</protein>
<evidence type="ECO:0000313" key="12">
    <source>
        <dbReference type="Proteomes" id="UP000183967"/>
    </source>
</evidence>
<evidence type="ECO:0000256" key="9">
    <source>
        <dbReference type="ARBA" id="ARBA00023285"/>
    </source>
</evidence>
<keyword evidence="9 10" id="KW-0170">Cobalt</keyword>
<dbReference type="PANTHER" id="PTHR38662">
    <property type="entry name" value="COBALT TRANSPORT PROTEIN CBIN"/>
    <property type="match status" value="1"/>
</dbReference>